<name>X6NKX4_RETFI</name>
<dbReference type="InterPro" id="IPR027417">
    <property type="entry name" value="P-loop_NTPase"/>
</dbReference>
<dbReference type="GO" id="GO:0071816">
    <property type="term" value="P:tail-anchored membrane protein insertion into ER membrane"/>
    <property type="evidence" value="ECO:0007669"/>
    <property type="project" value="TreeGrafter"/>
</dbReference>
<dbReference type="Pfam" id="PF02374">
    <property type="entry name" value="ArsA_ATPase"/>
    <property type="match status" value="1"/>
</dbReference>
<dbReference type="EMBL" id="ASPP01007570">
    <property type="protein sequence ID" value="ETO26925.1"/>
    <property type="molecule type" value="Genomic_DNA"/>
</dbReference>
<dbReference type="OrthoDB" id="1770at2759"/>
<dbReference type="InterPro" id="IPR025723">
    <property type="entry name" value="ArsA/GET3_ATPase-like"/>
</dbReference>
<protein>
    <submittedName>
        <fullName evidence="4">Anion-transporting ATPase</fullName>
    </submittedName>
</protein>
<gene>
    <name evidence="4" type="ORF">RFI_10207</name>
</gene>
<dbReference type="PANTHER" id="PTHR10803">
    <property type="entry name" value="ARSENICAL PUMP-DRIVING ATPASE ARSENITE-TRANSLOCATING ATPASE"/>
    <property type="match status" value="1"/>
</dbReference>
<proteinExistence type="inferred from homology"/>
<sequence>MEIDPKINFQDNTEGFFGDSRTRNLLMELSSSMPGIDEAMSFAELMKQVEKSQYSVIVFDTAPTGHTLRLLSFPTVIEKGLGTFDKLKSKFGGLFQNMAGLLQSGGGAGGGLDMNAMNEKVEEIKRSVDKIKKTFQDDELTTFVAVCIPEFLSLYETERLVQKLAKFGIDTHNIVINQILFPEKDGKCKRCAAREKMQSVYIKQYYDLYPDFHLVEMPLLSDEVRRIEKLKKFAYLLLHPYGKMTEEEKEARIEIGNEVKSIDNIHETHASKNISDQDDKTKSHGKTDMIDVD</sequence>
<evidence type="ECO:0000313" key="5">
    <source>
        <dbReference type="Proteomes" id="UP000023152"/>
    </source>
</evidence>
<dbReference type="InterPro" id="IPR016300">
    <property type="entry name" value="ATPase_ArsA/GET3"/>
</dbReference>
<dbReference type="NCBIfam" id="TIGR00345">
    <property type="entry name" value="GET3_arsA_TRC40"/>
    <property type="match status" value="1"/>
</dbReference>
<evidence type="ECO:0000256" key="2">
    <source>
        <dbReference type="SAM" id="MobiDB-lite"/>
    </source>
</evidence>
<accession>X6NKX4</accession>
<evidence type="ECO:0000256" key="1">
    <source>
        <dbReference type="ARBA" id="ARBA00011040"/>
    </source>
</evidence>
<dbReference type="Gene3D" id="3.40.50.300">
    <property type="entry name" value="P-loop containing nucleotide triphosphate hydrolases"/>
    <property type="match status" value="1"/>
</dbReference>
<dbReference type="SUPFAM" id="SSF52540">
    <property type="entry name" value="P-loop containing nucleoside triphosphate hydrolases"/>
    <property type="match status" value="1"/>
</dbReference>
<comment type="similarity">
    <text evidence="1">Belongs to the arsA ATPase family.</text>
</comment>
<keyword evidence="5" id="KW-1185">Reference proteome</keyword>
<evidence type="ECO:0000259" key="3">
    <source>
        <dbReference type="Pfam" id="PF02374"/>
    </source>
</evidence>
<reference evidence="4 5" key="1">
    <citation type="journal article" date="2013" name="Curr. Biol.">
        <title>The Genome of the Foraminiferan Reticulomyxa filosa.</title>
        <authorList>
            <person name="Glockner G."/>
            <person name="Hulsmann N."/>
            <person name="Schleicher M."/>
            <person name="Noegel A.A."/>
            <person name="Eichinger L."/>
            <person name="Gallinger C."/>
            <person name="Pawlowski J."/>
            <person name="Sierra R."/>
            <person name="Euteneuer U."/>
            <person name="Pillet L."/>
            <person name="Moustafa A."/>
            <person name="Platzer M."/>
            <person name="Groth M."/>
            <person name="Szafranski K."/>
            <person name="Schliwa M."/>
        </authorList>
    </citation>
    <scope>NUCLEOTIDE SEQUENCE [LARGE SCALE GENOMIC DNA]</scope>
</reference>
<dbReference type="AlphaFoldDB" id="X6NKX4"/>
<dbReference type="Proteomes" id="UP000023152">
    <property type="component" value="Unassembled WGS sequence"/>
</dbReference>
<feature type="domain" description="ArsA/GET3 Anion-transporting ATPase-like" evidence="3">
    <location>
        <begin position="8"/>
        <end position="237"/>
    </location>
</feature>
<dbReference type="GO" id="GO:0016887">
    <property type="term" value="F:ATP hydrolysis activity"/>
    <property type="evidence" value="ECO:0007669"/>
    <property type="project" value="InterPro"/>
</dbReference>
<dbReference type="GO" id="GO:0005524">
    <property type="term" value="F:ATP binding"/>
    <property type="evidence" value="ECO:0007669"/>
    <property type="project" value="InterPro"/>
</dbReference>
<organism evidence="4 5">
    <name type="scientific">Reticulomyxa filosa</name>
    <dbReference type="NCBI Taxonomy" id="46433"/>
    <lineage>
        <taxon>Eukaryota</taxon>
        <taxon>Sar</taxon>
        <taxon>Rhizaria</taxon>
        <taxon>Retaria</taxon>
        <taxon>Foraminifera</taxon>
        <taxon>Monothalamids</taxon>
        <taxon>Reticulomyxidae</taxon>
        <taxon>Reticulomyxa</taxon>
    </lineage>
</organism>
<dbReference type="GO" id="GO:0043529">
    <property type="term" value="C:GET complex"/>
    <property type="evidence" value="ECO:0007669"/>
    <property type="project" value="TreeGrafter"/>
</dbReference>
<evidence type="ECO:0000313" key="4">
    <source>
        <dbReference type="EMBL" id="ETO26925.1"/>
    </source>
</evidence>
<dbReference type="CDD" id="cd02035">
    <property type="entry name" value="ArsA"/>
    <property type="match status" value="1"/>
</dbReference>
<comment type="caution">
    <text evidence="4">The sequence shown here is derived from an EMBL/GenBank/DDBJ whole genome shotgun (WGS) entry which is preliminary data.</text>
</comment>
<dbReference type="PANTHER" id="PTHR10803:SF3">
    <property type="entry name" value="ATPASE GET3"/>
    <property type="match status" value="1"/>
</dbReference>
<feature type="region of interest" description="Disordered" evidence="2">
    <location>
        <begin position="268"/>
        <end position="293"/>
    </location>
</feature>